<proteinExistence type="predicted"/>
<dbReference type="Proteomes" id="UP000324973">
    <property type="component" value="Unassembled WGS sequence"/>
</dbReference>
<reference evidence="1 2" key="1">
    <citation type="submission" date="2019-08" db="EMBL/GenBank/DDBJ databases">
        <title>Luteimonas viscosus sp. nov., isolated from soil of a sunflower field.</title>
        <authorList>
            <person name="Jianli Z."/>
            <person name="Ying Z."/>
        </authorList>
    </citation>
    <scope>NUCLEOTIDE SEQUENCE [LARGE SCALE GENOMIC DNA]</scope>
    <source>
        <strain evidence="1 2">XBU10</strain>
    </source>
</reference>
<dbReference type="Pfam" id="PF05708">
    <property type="entry name" value="Peptidase_C92"/>
    <property type="match status" value="1"/>
</dbReference>
<dbReference type="InterPro" id="IPR038765">
    <property type="entry name" value="Papain-like_cys_pep_sf"/>
</dbReference>
<accession>A0A5D4XJX8</accession>
<dbReference type="OrthoDB" id="7843671at2"/>
<dbReference type="EMBL" id="VTFT01000001">
    <property type="protein sequence ID" value="TYT24956.1"/>
    <property type="molecule type" value="Genomic_DNA"/>
</dbReference>
<evidence type="ECO:0000313" key="1">
    <source>
        <dbReference type="EMBL" id="TYT24956.1"/>
    </source>
</evidence>
<evidence type="ECO:0008006" key="3">
    <source>
        <dbReference type="Google" id="ProtNLM"/>
    </source>
</evidence>
<evidence type="ECO:0000313" key="2">
    <source>
        <dbReference type="Proteomes" id="UP000324973"/>
    </source>
</evidence>
<dbReference type="Gene3D" id="3.90.1720.10">
    <property type="entry name" value="endopeptidase domain like (from Nostoc punctiforme)"/>
    <property type="match status" value="1"/>
</dbReference>
<name>A0A5D4XJX8_9GAMM</name>
<sequence>MKQGDANGTYDPDVARWVIDHEALRPGDIIATRTPGSFVSGAIKTATRGEFSHVIICTRPPICVESAEFGVVKISLRRFLINDIANVRVLRHCDADNLRDDLESAASYAESKVEREYADIDVLTAVLSMVPSVEHGKFFCSQLVAAAYASAGLPIIQGRPPEKTTPADIAMSSQFVDVSADCVRLADESERHIRISFESFLDAKSAQSAHEEEIEIKRSVVAEIAPLLLEHGVEVSTYGEMLYAMVAAAQHGVDWYRDIDTPMAQSIKDSGLHDLIGKHVPPDWHGYFLDIAALRGGAYLSRDKMMLMLKNAERSLRDLNVVVSNVYLEVELKRAMWLKSDSEAIRMDLAATYQIFYHHIRTKGVMTAQVQALEWLLSLDYSPQQSNF</sequence>
<gene>
    <name evidence="1" type="ORF">FZO89_00925</name>
</gene>
<comment type="caution">
    <text evidence="1">The sequence shown here is derived from an EMBL/GenBank/DDBJ whole genome shotgun (WGS) entry which is preliminary data.</text>
</comment>
<keyword evidence="2" id="KW-1185">Reference proteome</keyword>
<dbReference type="InterPro" id="IPR024453">
    <property type="entry name" value="Peptidase_C92"/>
</dbReference>
<organism evidence="1 2">
    <name type="scientific">Luteimonas viscosa</name>
    <dbReference type="NCBI Taxonomy" id="1132694"/>
    <lineage>
        <taxon>Bacteria</taxon>
        <taxon>Pseudomonadati</taxon>
        <taxon>Pseudomonadota</taxon>
        <taxon>Gammaproteobacteria</taxon>
        <taxon>Lysobacterales</taxon>
        <taxon>Lysobacteraceae</taxon>
        <taxon>Luteimonas</taxon>
    </lineage>
</organism>
<dbReference type="RefSeq" id="WP_149101506.1">
    <property type="nucleotide sequence ID" value="NZ_VTFT01000001.1"/>
</dbReference>
<dbReference type="AlphaFoldDB" id="A0A5D4XJX8"/>
<protein>
    <recommendedName>
        <fullName evidence="3">Permuted papain-like amidase enzyme, YaeF/YiiX, C92 family</fullName>
    </recommendedName>
</protein>
<dbReference type="SUPFAM" id="SSF54001">
    <property type="entry name" value="Cysteine proteinases"/>
    <property type="match status" value="1"/>
</dbReference>